<dbReference type="Pfam" id="PF12833">
    <property type="entry name" value="HTH_18"/>
    <property type="match status" value="1"/>
</dbReference>
<protein>
    <submittedName>
        <fullName evidence="5">GlxA family transcriptional regulator</fullName>
    </submittedName>
</protein>
<gene>
    <name evidence="5" type="ORF">WNY58_06005</name>
</gene>
<dbReference type="InterPro" id="IPR018060">
    <property type="entry name" value="HTH_AraC"/>
</dbReference>
<dbReference type="InterPro" id="IPR029062">
    <property type="entry name" value="Class_I_gatase-like"/>
</dbReference>
<dbReference type="InterPro" id="IPR002818">
    <property type="entry name" value="DJ-1/PfpI"/>
</dbReference>
<dbReference type="Proteomes" id="UP001449225">
    <property type="component" value="Unassembled WGS sequence"/>
</dbReference>
<keyword evidence="6" id="KW-1185">Reference proteome</keyword>
<dbReference type="PANTHER" id="PTHR43130:SF3">
    <property type="entry name" value="HTH-TYPE TRANSCRIPTIONAL REGULATOR RV1931C"/>
    <property type="match status" value="1"/>
</dbReference>
<sequence length="327" mass="35800">MKIVAALGYNDCQILDLTGPLQVFASANQALGYQAYQLKIIGLDTQPIQTNSGMRILPDLAFSDLREVDTLLLSGGRGVKALLHNKALIDWVKQRAESVERIASVCSGAFLLAEAGLLKGKKAVTHWKSCALLDKNYEDIEVDSDAIWLKQGHLYTSAGVTSGIDLALALVEEDFGHAITMDVARELVVFVKRPGGQAQFSTQLNAQNEATGVVAKAQAYIQKNLDKPLGLTPLAEFCCVSERHLFRLFRRCCDSSPAAYIENSRLSLAQQLVCEGTLNFQQVAERCGFVSADNLRRVFLRRLGVNPREYKARFGKLSLGHSVGIGE</sequence>
<dbReference type="CDD" id="cd03137">
    <property type="entry name" value="GATase1_AraC_1"/>
    <property type="match status" value="1"/>
</dbReference>
<dbReference type="Pfam" id="PF01965">
    <property type="entry name" value="DJ-1_PfpI"/>
    <property type="match status" value="1"/>
</dbReference>
<comment type="caution">
    <text evidence="5">The sequence shown here is derived from an EMBL/GenBank/DDBJ whole genome shotgun (WGS) entry which is preliminary data.</text>
</comment>
<evidence type="ECO:0000256" key="3">
    <source>
        <dbReference type="ARBA" id="ARBA00023163"/>
    </source>
</evidence>
<dbReference type="RefSeq" id="WP_067985290.1">
    <property type="nucleotide sequence ID" value="NZ_JBBMRA010000004.1"/>
</dbReference>
<dbReference type="Gene3D" id="1.10.10.60">
    <property type="entry name" value="Homeodomain-like"/>
    <property type="match status" value="1"/>
</dbReference>
<feature type="domain" description="HTH araC/xylS-type" evidence="4">
    <location>
        <begin position="215"/>
        <end position="313"/>
    </location>
</feature>
<keyword evidence="3" id="KW-0804">Transcription</keyword>
<dbReference type="EMBL" id="JBBMRA010000004">
    <property type="protein sequence ID" value="MEM5535941.1"/>
    <property type="molecule type" value="Genomic_DNA"/>
</dbReference>
<dbReference type="PANTHER" id="PTHR43130">
    <property type="entry name" value="ARAC-FAMILY TRANSCRIPTIONAL REGULATOR"/>
    <property type="match status" value="1"/>
</dbReference>
<dbReference type="PROSITE" id="PS01124">
    <property type="entry name" value="HTH_ARAC_FAMILY_2"/>
    <property type="match status" value="1"/>
</dbReference>
<keyword evidence="1" id="KW-0805">Transcription regulation</keyword>
<dbReference type="InterPro" id="IPR052158">
    <property type="entry name" value="INH-QAR"/>
</dbReference>
<name>A0ABU9TQE3_9GAMM</name>
<reference evidence="5 6" key="1">
    <citation type="submission" date="2024-03" db="EMBL/GenBank/DDBJ databases">
        <title>Community enrichment and isolation of bacterial strains for fucoidan degradation.</title>
        <authorList>
            <person name="Sichert A."/>
        </authorList>
    </citation>
    <scope>NUCLEOTIDE SEQUENCE [LARGE SCALE GENOMIC DNA]</scope>
    <source>
        <strain evidence="5 6">AS76</strain>
    </source>
</reference>
<accession>A0ABU9TQE3</accession>
<evidence type="ECO:0000313" key="5">
    <source>
        <dbReference type="EMBL" id="MEM5535941.1"/>
    </source>
</evidence>
<evidence type="ECO:0000313" key="6">
    <source>
        <dbReference type="Proteomes" id="UP001449225"/>
    </source>
</evidence>
<keyword evidence="2" id="KW-0238">DNA-binding</keyword>
<dbReference type="SUPFAM" id="SSF52317">
    <property type="entry name" value="Class I glutamine amidotransferase-like"/>
    <property type="match status" value="1"/>
</dbReference>
<dbReference type="InterPro" id="IPR018062">
    <property type="entry name" value="HTH_AraC-typ_CS"/>
</dbReference>
<dbReference type="SMART" id="SM00342">
    <property type="entry name" value="HTH_ARAC"/>
    <property type="match status" value="1"/>
</dbReference>
<evidence type="ECO:0000256" key="1">
    <source>
        <dbReference type="ARBA" id="ARBA00023015"/>
    </source>
</evidence>
<organism evidence="5 6">
    <name type="scientific">Neptuniibacter pectenicola</name>
    <dbReference type="NCBI Taxonomy" id="1806669"/>
    <lineage>
        <taxon>Bacteria</taxon>
        <taxon>Pseudomonadati</taxon>
        <taxon>Pseudomonadota</taxon>
        <taxon>Gammaproteobacteria</taxon>
        <taxon>Oceanospirillales</taxon>
        <taxon>Oceanospirillaceae</taxon>
        <taxon>Neptuniibacter</taxon>
    </lineage>
</organism>
<dbReference type="PROSITE" id="PS00041">
    <property type="entry name" value="HTH_ARAC_FAMILY_1"/>
    <property type="match status" value="1"/>
</dbReference>
<proteinExistence type="predicted"/>
<evidence type="ECO:0000256" key="2">
    <source>
        <dbReference type="ARBA" id="ARBA00023125"/>
    </source>
</evidence>
<dbReference type="Gene3D" id="3.40.50.880">
    <property type="match status" value="1"/>
</dbReference>
<dbReference type="SUPFAM" id="SSF46689">
    <property type="entry name" value="Homeodomain-like"/>
    <property type="match status" value="2"/>
</dbReference>
<evidence type="ECO:0000259" key="4">
    <source>
        <dbReference type="PROSITE" id="PS01124"/>
    </source>
</evidence>
<dbReference type="InterPro" id="IPR009057">
    <property type="entry name" value="Homeodomain-like_sf"/>
</dbReference>